<name>A0A915HYW9_ROMCU</name>
<reference evidence="3" key="1">
    <citation type="submission" date="2022-11" db="UniProtKB">
        <authorList>
            <consortium name="WormBaseParasite"/>
        </authorList>
    </citation>
    <scope>IDENTIFICATION</scope>
</reference>
<evidence type="ECO:0000313" key="2">
    <source>
        <dbReference type="Proteomes" id="UP000887565"/>
    </source>
</evidence>
<protein>
    <submittedName>
        <fullName evidence="3">Uncharacterized protein</fullName>
    </submittedName>
</protein>
<dbReference type="Proteomes" id="UP000887565">
    <property type="component" value="Unplaced"/>
</dbReference>
<accession>A0A915HYW9</accession>
<evidence type="ECO:0000256" key="1">
    <source>
        <dbReference type="SAM" id="SignalP"/>
    </source>
</evidence>
<sequence>MWQMKLLILLSLFCCASIANNIQRHALETTDGEKTKEAIRLWIFHKPMQLMLSEPRISESDLQNGKQLMDRVRICEPVFETGLIYNSTIGKTVKMMDKFRSEQLIDDNVYTVMRDTLGE</sequence>
<evidence type="ECO:0000313" key="3">
    <source>
        <dbReference type="WBParaSite" id="nRc.2.0.1.t06456-RA"/>
    </source>
</evidence>
<keyword evidence="1" id="KW-0732">Signal</keyword>
<proteinExistence type="predicted"/>
<dbReference type="AlphaFoldDB" id="A0A915HYW9"/>
<organism evidence="2 3">
    <name type="scientific">Romanomermis culicivorax</name>
    <name type="common">Nematode worm</name>
    <dbReference type="NCBI Taxonomy" id="13658"/>
    <lineage>
        <taxon>Eukaryota</taxon>
        <taxon>Metazoa</taxon>
        <taxon>Ecdysozoa</taxon>
        <taxon>Nematoda</taxon>
        <taxon>Enoplea</taxon>
        <taxon>Dorylaimia</taxon>
        <taxon>Mermithida</taxon>
        <taxon>Mermithoidea</taxon>
        <taxon>Mermithidae</taxon>
        <taxon>Romanomermis</taxon>
    </lineage>
</organism>
<feature type="chain" id="PRO_5037663691" evidence="1">
    <location>
        <begin position="20"/>
        <end position="119"/>
    </location>
</feature>
<dbReference type="WBParaSite" id="nRc.2.0.1.t06456-RA">
    <property type="protein sequence ID" value="nRc.2.0.1.t06456-RA"/>
    <property type="gene ID" value="nRc.2.0.1.g06456"/>
</dbReference>
<keyword evidence="2" id="KW-1185">Reference proteome</keyword>
<feature type="signal peptide" evidence="1">
    <location>
        <begin position="1"/>
        <end position="19"/>
    </location>
</feature>